<dbReference type="Proteomes" id="UP000001357">
    <property type="component" value="Unassembled WGS sequence"/>
</dbReference>
<dbReference type="InterPro" id="IPR053958">
    <property type="entry name" value="HMGCR/SNAP/NPC1-like_SSD"/>
</dbReference>
<keyword evidence="6" id="KW-1185">Reference proteome</keyword>
<feature type="transmembrane region" description="Helical" evidence="3">
    <location>
        <begin position="936"/>
        <end position="956"/>
    </location>
</feature>
<feature type="transmembrane region" description="Helical" evidence="3">
    <location>
        <begin position="1410"/>
        <end position="1429"/>
    </location>
</feature>
<dbReference type="InterPro" id="IPR051697">
    <property type="entry name" value="Patched_domain-protein"/>
</dbReference>
<feature type="transmembrane region" description="Helical" evidence="3">
    <location>
        <begin position="1010"/>
        <end position="1031"/>
    </location>
</feature>
<feature type="domain" description="SSD" evidence="4">
    <location>
        <begin position="871"/>
        <end position="1031"/>
    </location>
</feature>
<dbReference type="STRING" id="81824.A9V563"/>
<organism evidence="5 6">
    <name type="scientific">Monosiga brevicollis</name>
    <name type="common">Choanoflagellate</name>
    <dbReference type="NCBI Taxonomy" id="81824"/>
    <lineage>
        <taxon>Eukaryota</taxon>
        <taxon>Choanoflagellata</taxon>
        <taxon>Craspedida</taxon>
        <taxon>Salpingoecidae</taxon>
        <taxon>Monosiga</taxon>
    </lineage>
</organism>
<dbReference type="Pfam" id="PF12349">
    <property type="entry name" value="Sterol-sensing"/>
    <property type="match status" value="1"/>
</dbReference>
<feature type="transmembrane region" description="Helical" evidence="3">
    <location>
        <begin position="1435"/>
        <end position="1462"/>
    </location>
</feature>
<dbReference type="GO" id="GO:0016020">
    <property type="term" value="C:membrane"/>
    <property type="evidence" value="ECO:0000318"/>
    <property type="project" value="GO_Central"/>
</dbReference>
<dbReference type="eggNOG" id="KOG1935">
    <property type="taxonomic scope" value="Eukaryota"/>
</dbReference>
<dbReference type="KEGG" id="mbr:MONBRDRAFT_38011"/>
<dbReference type="OMA" id="TSHIAHE"/>
<sequence>MHDEFKVLEDTFGGIPRQQASIHLKDNGNANAANATTFDSIIAALSPLFKEDETSLCAALDNDFTGTLDCSVLGAGETNIYCDCQEIAASPNQIRLTWSYTDKESGASQAVNLTEKDFCETPTVPDVLANSAYPSYFPYESAILTSPVFQQAQATALAANKQGVSLGTHYDTYEEAAITACENAFVAFSANLRDTDQRMDLNSAGLSCGLQAALTLGVSYSLEDNNVFDVSGLQAAYGYALSTSPPDFSGTATAYESASGDTANSGDAATSVLSNLQNVVNGALVIGSSTGTAMSSASFYFVSAGNYFGHGYQAVAKCVADYTHDNYASIVTNIYPDTLAAQRAAMNGADWSDPGLTASGAAFDALLGGGGNPYSTAFQQQVGFVYVQTAAPAAVAAAESDAGLSLDSTALTNITTEALNMIAAGADLTDSANQNQLATFYVAAGGNGADAATAVGLVLTTLSSLQTEAQSTTLAVITAKVTQLNAGTLLMPEEVTVYQQLRPLPRTWGIDRFPCTRSTGLDAFREGDFDYPLRMKMLDRVSRYMYYWFNRLSAEEARAQCLDTSLLQPVKDAIYLQSFKSSTAGDFSNQYRVENYDAFTAAETAFVTELASSGDQTAAGMAAVGAYVPLATFFNSSEPFGSGQAMATAAGTTEGAAYLSVLPTVAATAALTANELNTQFISSVTTLFGFGFWHRPAYGSHPTATSTLTDAEILELYSEAIVNSDNNVSATQCIAGNTDTVSLAGEPINACFMAWSTSPVPYKITLGDLSYLTNSSLAAVGAQRTVVNNYDHQQLTFTNNLNTRLGFNTTEDERSDIVLAFEKKIVDAFLPMANKDEGTIYRDDPKYADESFFFNTWRSTDDVVEEASKLETGLLVGGYLAMLAYVFLQFTNFRNSIYSHGWIAVGSVIVIAFSTGAALGLTAWFGIPFTPISNNVIPFIALGIGIDDAFVVLRAYTREVALGGTVQDVMGRTMADAGPSVFFTSVVNAVAFGVAASMPVRIVQLFCQQMVVSVVVNFLFLIFLFVPMIMLDASRVLAGRRENCFKCGDETATNKSEDVYSRFYGNYYGPALVKTPVRILILVLFAVFFGLMVWQGFFENETGLRTSTVAPDGTYQHEFAVLLEENFQLYSSNMITTSSRFESVEMQTTLLAATAALQTSPWVDNGAPISSTYWLHRFLGSVNGNTSDLTPVPESQFYTEFAGWLGGLGVTSLPDLICQDEDGVHTSCFDIVGTESDPDFPTITLYSTRGTFYLQNLDSTDNFLDAIEDTRDRVDEVLDEYDDSSDPEFETFVIGYPYIYWEQYLTSFEDLFTVVGLSLAGIFAATFVLQCSLVTSLLLCLTILVVGIEVLGFLPLLNLEVNAFSSTNVILSLGMSIEFTSHIAHEFLVEQGEERTDRIVRALRFMGQPMLHGAVSSILAVLFIAGSQTPFLRNFYFKMFAVIILIAFLNGTVLLPVVLSFIGPSAMPLSEHPNTSNGTEMQDRAEDDDSKTVRSQLEKTADRTSTVSVGRV</sequence>
<accession>A9V563</accession>
<evidence type="ECO:0000259" key="4">
    <source>
        <dbReference type="PROSITE" id="PS50156"/>
    </source>
</evidence>
<gene>
    <name evidence="5" type="primary">Mbre_Patched1</name>
    <name evidence="5" type="ORF">MONBRDRAFT_38011</name>
</gene>
<dbReference type="PROSITE" id="PS50156">
    <property type="entry name" value="SSD"/>
    <property type="match status" value="1"/>
</dbReference>
<keyword evidence="3" id="KW-0812">Transmembrane</keyword>
<dbReference type="GeneID" id="5893168"/>
<dbReference type="SUPFAM" id="SSF82866">
    <property type="entry name" value="Multidrug efflux transporter AcrB transmembrane domain"/>
    <property type="match status" value="2"/>
</dbReference>
<dbReference type="PANTHER" id="PTHR10796">
    <property type="entry name" value="PATCHED-RELATED"/>
    <property type="match status" value="1"/>
</dbReference>
<evidence type="ECO:0000256" key="1">
    <source>
        <dbReference type="ARBA" id="ARBA00005585"/>
    </source>
</evidence>
<feature type="transmembrane region" description="Helical" evidence="3">
    <location>
        <begin position="902"/>
        <end position="924"/>
    </location>
</feature>
<protein>
    <submittedName>
        <fullName evidence="5">Patched-like protein</fullName>
    </submittedName>
</protein>
<feature type="transmembrane region" description="Helical" evidence="3">
    <location>
        <begin position="872"/>
        <end position="890"/>
    </location>
</feature>
<evidence type="ECO:0000256" key="2">
    <source>
        <dbReference type="SAM" id="MobiDB-lite"/>
    </source>
</evidence>
<proteinExistence type="inferred from homology"/>
<dbReference type="InterPro" id="IPR000731">
    <property type="entry name" value="SSD"/>
</dbReference>
<feature type="transmembrane region" description="Helical" evidence="3">
    <location>
        <begin position="977"/>
        <end position="998"/>
    </location>
</feature>
<dbReference type="EMBL" id="CH991560">
    <property type="protein sequence ID" value="EDQ87324.1"/>
    <property type="molecule type" value="Genomic_DNA"/>
</dbReference>
<feature type="transmembrane region" description="Helical" evidence="3">
    <location>
        <begin position="1336"/>
        <end position="1357"/>
    </location>
</feature>
<dbReference type="RefSeq" id="XP_001747937.1">
    <property type="nucleotide sequence ID" value="XM_001747885.1"/>
</dbReference>
<evidence type="ECO:0000313" key="5">
    <source>
        <dbReference type="EMBL" id="EDQ87324.1"/>
    </source>
</evidence>
<keyword evidence="3" id="KW-0472">Membrane</keyword>
<name>A9V563_MONBE</name>
<feature type="transmembrane region" description="Helical" evidence="3">
    <location>
        <begin position="1311"/>
        <end position="1329"/>
    </location>
</feature>
<dbReference type="PANTHER" id="PTHR10796:SF92">
    <property type="entry name" value="PATCHED-RELATED, ISOFORM A"/>
    <property type="match status" value="1"/>
</dbReference>
<dbReference type="Gene3D" id="1.20.1640.10">
    <property type="entry name" value="Multidrug efflux transporter AcrB transmembrane domain"/>
    <property type="match status" value="2"/>
</dbReference>
<evidence type="ECO:0000256" key="3">
    <source>
        <dbReference type="SAM" id="Phobius"/>
    </source>
</evidence>
<reference evidence="5 6" key="1">
    <citation type="journal article" date="2008" name="Nature">
        <title>The genome of the choanoflagellate Monosiga brevicollis and the origin of metazoans.</title>
        <authorList>
            <consortium name="JGI Sequencing"/>
            <person name="King N."/>
            <person name="Westbrook M.J."/>
            <person name="Young S.L."/>
            <person name="Kuo A."/>
            <person name="Abedin M."/>
            <person name="Chapman J."/>
            <person name="Fairclough S."/>
            <person name="Hellsten U."/>
            <person name="Isogai Y."/>
            <person name="Letunic I."/>
            <person name="Marr M."/>
            <person name="Pincus D."/>
            <person name="Putnam N."/>
            <person name="Rokas A."/>
            <person name="Wright K.J."/>
            <person name="Zuzow R."/>
            <person name="Dirks W."/>
            <person name="Good M."/>
            <person name="Goodstein D."/>
            <person name="Lemons D."/>
            <person name="Li W."/>
            <person name="Lyons J.B."/>
            <person name="Morris A."/>
            <person name="Nichols S."/>
            <person name="Richter D.J."/>
            <person name="Salamov A."/>
            <person name="Bork P."/>
            <person name="Lim W.A."/>
            <person name="Manning G."/>
            <person name="Miller W.T."/>
            <person name="McGinnis W."/>
            <person name="Shapiro H."/>
            <person name="Tjian R."/>
            <person name="Grigoriev I.V."/>
            <person name="Rokhsar D."/>
        </authorList>
    </citation>
    <scope>NUCLEOTIDE SEQUENCE [LARGE SCALE GENOMIC DNA]</scope>
    <source>
        <strain evidence="6">MX1 / ATCC 50154</strain>
    </source>
</reference>
<feature type="compositionally biased region" description="Polar residues" evidence="2">
    <location>
        <begin position="1503"/>
        <end position="1512"/>
    </location>
</feature>
<feature type="compositionally biased region" description="Basic and acidic residues" evidence="2">
    <location>
        <begin position="1490"/>
        <end position="1502"/>
    </location>
</feature>
<feature type="transmembrane region" description="Helical" evidence="3">
    <location>
        <begin position="1079"/>
        <end position="1098"/>
    </location>
</feature>
<evidence type="ECO:0000313" key="6">
    <source>
        <dbReference type="Proteomes" id="UP000001357"/>
    </source>
</evidence>
<feature type="region of interest" description="Disordered" evidence="2">
    <location>
        <begin position="1470"/>
        <end position="1512"/>
    </location>
</feature>
<keyword evidence="3" id="KW-1133">Transmembrane helix</keyword>
<dbReference type="InParanoid" id="A9V563"/>
<comment type="similarity">
    <text evidence="1">Belongs to the patched family.</text>
</comment>